<dbReference type="InterPro" id="IPR007481">
    <property type="entry name" value="SspB"/>
</dbReference>
<protein>
    <submittedName>
        <fullName evidence="2">Stringent starvation protein B</fullName>
    </submittedName>
</protein>
<dbReference type="GO" id="GO:0005829">
    <property type="term" value="C:cytosol"/>
    <property type="evidence" value="ECO:0007669"/>
    <property type="project" value="TreeGrafter"/>
</dbReference>
<dbReference type="SUPFAM" id="SSF101738">
    <property type="entry name" value="SspB-like"/>
    <property type="match status" value="1"/>
</dbReference>
<evidence type="ECO:0000313" key="2">
    <source>
        <dbReference type="EMBL" id="TCJ82609.1"/>
    </source>
</evidence>
<reference evidence="2 3" key="1">
    <citation type="submission" date="2019-03" db="EMBL/GenBank/DDBJ databases">
        <title>Genomic Encyclopedia of Type Strains, Phase IV (KMG-IV): sequencing the most valuable type-strain genomes for metagenomic binning, comparative biology and taxonomic classification.</title>
        <authorList>
            <person name="Goeker M."/>
        </authorList>
    </citation>
    <scope>NUCLEOTIDE SEQUENCE [LARGE SCALE GENOMIC DNA]</scope>
    <source>
        <strain evidence="2 3">DSM 24830</strain>
    </source>
</reference>
<dbReference type="GO" id="GO:0005840">
    <property type="term" value="C:ribosome"/>
    <property type="evidence" value="ECO:0007669"/>
    <property type="project" value="TreeGrafter"/>
</dbReference>
<feature type="compositionally biased region" description="Acidic residues" evidence="1">
    <location>
        <begin position="102"/>
        <end position="114"/>
    </location>
</feature>
<feature type="compositionally biased region" description="Basic residues" evidence="1">
    <location>
        <begin position="137"/>
        <end position="151"/>
    </location>
</feature>
<dbReference type="PIRSF" id="PIRSF005276">
    <property type="entry name" value="SspB"/>
    <property type="match status" value="1"/>
</dbReference>
<name>A0A4R1ESF3_9GAMM</name>
<dbReference type="Proteomes" id="UP000294887">
    <property type="component" value="Unassembled WGS sequence"/>
</dbReference>
<proteinExistence type="predicted"/>
<dbReference type="RefSeq" id="WP_207907138.1">
    <property type="nucleotide sequence ID" value="NZ_BAAAFU010000007.1"/>
</dbReference>
<evidence type="ECO:0000313" key="3">
    <source>
        <dbReference type="Proteomes" id="UP000294887"/>
    </source>
</evidence>
<dbReference type="InterPro" id="IPR036760">
    <property type="entry name" value="SspB-like_sf"/>
</dbReference>
<dbReference type="PANTHER" id="PTHR37486:SF1">
    <property type="entry name" value="STRINGENT STARVATION PROTEIN B"/>
    <property type="match status" value="1"/>
</dbReference>
<dbReference type="GO" id="GO:0045732">
    <property type="term" value="P:positive regulation of protein catabolic process"/>
    <property type="evidence" value="ECO:0007669"/>
    <property type="project" value="TreeGrafter"/>
</dbReference>
<feature type="region of interest" description="Disordered" evidence="1">
    <location>
        <begin position="99"/>
        <end position="151"/>
    </location>
</feature>
<comment type="caution">
    <text evidence="2">The sequence shown here is derived from an EMBL/GenBank/DDBJ whole genome shotgun (WGS) entry which is preliminary data.</text>
</comment>
<dbReference type="EMBL" id="SMFQ01000005">
    <property type="protein sequence ID" value="TCJ82609.1"/>
    <property type="molecule type" value="Genomic_DNA"/>
</dbReference>
<keyword evidence="3" id="KW-1185">Reference proteome</keyword>
<dbReference type="Gene3D" id="2.30.30.220">
    <property type="entry name" value="SspB-like"/>
    <property type="match status" value="1"/>
</dbReference>
<dbReference type="NCBIfam" id="NF008769">
    <property type="entry name" value="PRK11798.2-5"/>
    <property type="match status" value="1"/>
</dbReference>
<dbReference type="Pfam" id="PF04386">
    <property type="entry name" value="SspB"/>
    <property type="match status" value="1"/>
</dbReference>
<dbReference type="AlphaFoldDB" id="A0A4R1ESF3"/>
<gene>
    <name evidence="2" type="ORF">EV695_3340</name>
</gene>
<evidence type="ECO:0000256" key="1">
    <source>
        <dbReference type="SAM" id="MobiDB-lite"/>
    </source>
</evidence>
<accession>A0A4R1ESF3</accession>
<organism evidence="2 3">
    <name type="scientific">Cocleimonas flava</name>
    <dbReference type="NCBI Taxonomy" id="634765"/>
    <lineage>
        <taxon>Bacteria</taxon>
        <taxon>Pseudomonadati</taxon>
        <taxon>Pseudomonadota</taxon>
        <taxon>Gammaproteobacteria</taxon>
        <taxon>Thiotrichales</taxon>
        <taxon>Thiotrichaceae</taxon>
        <taxon>Cocleimonas</taxon>
    </lineage>
</organism>
<sequence length="151" mass="16357">MELTSNKPYLLRAIYEWVVDNDATPHVVLFADNPLVQVPQQFVENGKIVLNISPSAAKDLLIDNDGLSFSARFSGKPHSIYAPIGAVLALYASETSEGLSFDPEEFDDSTPPDDEPPKGHLSDASLDKGSASADTKKTKKSSKRPSLKVVK</sequence>
<dbReference type="PANTHER" id="PTHR37486">
    <property type="entry name" value="STRINGENT STARVATION PROTEIN B"/>
    <property type="match status" value="1"/>
</dbReference>